<dbReference type="PATRIC" id="fig|999431.4.peg.1747"/>
<dbReference type="Proteomes" id="UP000011708">
    <property type="component" value="Chromosome"/>
</dbReference>
<comment type="caution">
    <text evidence="1">The sequence shown here is derived from an EMBL/GenBank/DDBJ whole genome shotgun (WGS) entry which is preliminary data.</text>
</comment>
<dbReference type="AlphaFoldDB" id="M2B202"/>
<proteinExistence type="predicted"/>
<organism evidence="1">
    <name type="scientific">Treponema denticola H1-T</name>
    <dbReference type="NCBI Taxonomy" id="999431"/>
    <lineage>
        <taxon>Bacteria</taxon>
        <taxon>Pseudomonadati</taxon>
        <taxon>Spirochaetota</taxon>
        <taxon>Spirochaetia</taxon>
        <taxon>Spirochaetales</taxon>
        <taxon>Treponemataceae</taxon>
        <taxon>Treponema</taxon>
    </lineage>
</organism>
<dbReference type="EMBL" id="AGDW01000019">
    <property type="protein sequence ID" value="EMB29666.1"/>
    <property type="molecule type" value="Genomic_DNA"/>
</dbReference>
<dbReference type="HOGENOM" id="CLU_2541575_0_0_12"/>
<reference evidence="1" key="1">
    <citation type="submission" date="2012-01" db="EMBL/GenBank/DDBJ databases">
        <title>The Genome Sequence of Treponema denticola H1-T.</title>
        <authorList>
            <consortium name="The Broad Institute Genome Sequencing Platform"/>
            <person name="Earl A."/>
            <person name="Ward D."/>
            <person name="Feldgarden M."/>
            <person name="Gevers D."/>
            <person name="Blanton J.M."/>
            <person name="Fenno C.J."/>
            <person name="Baranova O.V."/>
            <person name="Mathney J."/>
            <person name="Dewhirst F.E."/>
            <person name="Izard J."/>
            <person name="Young S.K."/>
            <person name="Zeng Q."/>
            <person name="Gargeya S."/>
            <person name="Fitzgerald M."/>
            <person name="Haas B."/>
            <person name="Abouelleil A."/>
            <person name="Alvarado L."/>
            <person name="Arachchi H.M."/>
            <person name="Berlin A."/>
            <person name="Chapman S.B."/>
            <person name="Gearin G."/>
            <person name="Goldberg J."/>
            <person name="Griggs A."/>
            <person name="Gujja S."/>
            <person name="Hansen M."/>
            <person name="Heiman D."/>
            <person name="Howarth C."/>
            <person name="Larimer J."/>
            <person name="Lui A."/>
            <person name="MacDonald P.J.P."/>
            <person name="McCowen C."/>
            <person name="Montmayeur A."/>
            <person name="Murphy C."/>
            <person name="Neiman D."/>
            <person name="Pearson M."/>
            <person name="Priest M."/>
            <person name="Roberts A."/>
            <person name="Saif S."/>
            <person name="Shea T."/>
            <person name="Sisk P."/>
            <person name="Stolte C."/>
            <person name="Sykes S."/>
            <person name="Wortman J."/>
            <person name="Nusbaum C."/>
            <person name="Birren B."/>
        </authorList>
    </citation>
    <scope>NUCLEOTIDE SEQUENCE [LARGE SCALE GENOMIC DNA]</scope>
    <source>
        <strain evidence="1">H1-T</strain>
    </source>
</reference>
<sequence>MAIVNSEGQSISYDSSKLIKKLKKIVEIEGKDGSVLVSQKELHGVKIIDNVYSLNSPEAESPELYQVKARECYRLLKKQHSIF</sequence>
<accession>M2B202</accession>
<evidence type="ECO:0000313" key="1">
    <source>
        <dbReference type="EMBL" id="EMB29666.1"/>
    </source>
</evidence>
<dbReference type="RefSeq" id="WP_002689069.1">
    <property type="nucleotide sequence ID" value="NZ_CM001794.1"/>
</dbReference>
<gene>
    <name evidence="1" type="ORF">HMPREF9725_01693</name>
</gene>
<protein>
    <submittedName>
        <fullName evidence="1">Uncharacterized protein</fullName>
    </submittedName>
</protein>
<name>M2B202_TREDN</name>